<dbReference type="InterPro" id="IPR011032">
    <property type="entry name" value="GroES-like_sf"/>
</dbReference>
<dbReference type="InterPro" id="IPR036291">
    <property type="entry name" value="NAD(P)-bd_dom_sf"/>
</dbReference>
<sequence length="307" mass="31604">MRAARLHAFGDASVIRHDEVPRPRPGAGEVLLRVAATSFNPTEAALRAGLLQSFLPVRLPYSPGWDVAGTVEELGQEARGFAVGDRVVGWLEEAGAAAEYVRAPAARLVPAPRSVPLAHAAALPLAGLTAWQAVVEHGRVAAGQRVLVNGAGGGIGGFVTRLAKHAGAEVFATASARSARAVRRQGADHLIDHTAGPVAAALDHPVDTLFNLVPLAPPAAAALTPAVRPGGLVVSVTGPIEPPATTGIRSVHVTARNDPAQLAALVRLVDAGTLVLDISASYPLSDLAEVHRRSEAGRLRGKVLVVP</sequence>
<dbReference type="Gene3D" id="3.40.50.720">
    <property type="entry name" value="NAD(P)-binding Rossmann-like Domain"/>
    <property type="match status" value="1"/>
</dbReference>
<accession>A0ABP5I4D1</accession>
<comment type="caution">
    <text evidence="2">The sequence shown here is derived from an EMBL/GenBank/DDBJ whole genome shotgun (WGS) entry which is preliminary data.</text>
</comment>
<organism evidence="2 3">
    <name type="scientific">Kitasatospora saccharophila</name>
    <dbReference type="NCBI Taxonomy" id="407973"/>
    <lineage>
        <taxon>Bacteria</taxon>
        <taxon>Bacillati</taxon>
        <taxon>Actinomycetota</taxon>
        <taxon>Actinomycetes</taxon>
        <taxon>Kitasatosporales</taxon>
        <taxon>Streptomycetaceae</taxon>
        <taxon>Kitasatospora</taxon>
    </lineage>
</organism>
<dbReference type="SUPFAM" id="SSF51735">
    <property type="entry name" value="NAD(P)-binding Rossmann-fold domains"/>
    <property type="match status" value="1"/>
</dbReference>
<evidence type="ECO:0000313" key="3">
    <source>
        <dbReference type="Proteomes" id="UP001500897"/>
    </source>
</evidence>
<dbReference type="Gene3D" id="3.90.180.10">
    <property type="entry name" value="Medium-chain alcohol dehydrogenases, catalytic domain"/>
    <property type="match status" value="1"/>
</dbReference>
<name>A0ABP5I4D1_9ACTN</name>
<protein>
    <submittedName>
        <fullName evidence="2">NADP-dependent oxidoreductase</fullName>
    </submittedName>
</protein>
<dbReference type="CDD" id="cd05289">
    <property type="entry name" value="MDR_like_2"/>
    <property type="match status" value="1"/>
</dbReference>
<dbReference type="InterPro" id="IPR052733">
    <property type="entry name" value="Chloroplast_QOR"/>
</dbReference>
<dbReference type="SUPFAM" id="SSF50129">
    <property type="entry name" value="GroES-like"/>
    <property type="match status" value="1"/>
</dbReference>
<keyword evidence="3" id="KW-1185">Reference proteome</keyword>
<dbReference type="InterPro" id="IPR013154">
    <property type="entry name" value="ADH-like_N"/>
</dbReference>
<dbReference type="Pfam" id="PF08240">
    <property type="entry name" value="ADH_N"/>
    <property type="match status" value="1"/>
</dbReference>
<dbReference type="Proteomes" id="UP001500897">
    <property type="component" value="Unassembled WGS sequence"/>
</dbReference>
<proteinExistence type="predicted"/>
<evidence type="ECO:0000259" key="1">
    <source>
        <dbReference type="SMART" id="SM00829"/>
    </source>
</evidence>
<gene>
    <name evidence="2" type="ORF">GCM10009759_19210</name>
</gene>
<evidence type="ECO:0000313" key="2">
    <source>
        <dbReference type="EMBL" id="GAA2093050.1"/>
    </source>
</evidence>
<dbReference type="EMBL" id="BAAANS010000010">
    <property type="protein sequence ID" value="GAA2093050.1"/>
    <property type="molecule type" value="Genomic_DNA"/>
</dbReference>
<feature type="domain" description="Enoyl reductase (ER)" evidence="1">
    <location>
        <begin position="10"/>
        <end position="305"/>
    </location>
</feature>
<reference evidence="3" key="1">
    <citation type="journal article" date="2019" name="Int. J. Syst. Evol. Microbiol.">
        <title>The Global Catalogue of Microorganisms (GCM) 10K type strain sequencing project: providing services to taxonomists for standard genome sequencing and annotation.</title>
        <authorList>
            <consortium name="The Broad Institute Genomics Platform"/>
            <consortium name="The Broad Institute Genome Sequencing Center for Infectious Disease"/>
            <person name="Wu L."/>
            <person name="Ma J."/>
        </authorList>
    </citation>
    <scope>NUCLEOTIDE SEQUENCE [LARGE SCALE GENOMIC DNA]</scope>
    <source>
        <strain evidence="3">JCM 14559</strain>
    </source>
</reference>
<dbReference type="Pfam" id="PF13602">
    <property type="entry name" value="ADH_zinc_N_2"/>
    <property type="match status" value="1"/>
</dbReference>
<dbReference type="SMART" id="SM00829">
    <property type="entry name" value="PKS_ER"/>
    <property type="match status" value="1"/>
</dbReference>
<dbReference type="InterPro" id="IPR020843">
    <property type="entry name" value="ER"/>
</dbReference>
<dbReference type="PANTHER" id="PTHR44013">
    <property type="entry name" value="ZINC-TYPE ALCOHOL DEHYDROGENASE-LIKE PROTEIN C16A3.02C"/>
    <property type="match status" value="1"/>
</dbReference>
<dbReference type="PANTHER" id="PTHR44013:SF1">
    <property type="entry name" value="ZINC-TYPE ALCOHOL DEHYDROGENASE-LIKE PROTEIN C16A3.02C"/>
    <property type="match status" value="1"/>
</dbReference>